<evidence type="ECO:0000313" key="2">
    <source>
        <dbReference type="Proteomes" id="UP000550729"/>
    </source>
</evidence>
<accession>A0A848KP24</accession>
<evidence type="ECO:0000313" key="1">
    <source>
        <dbReference type="EMBL" id="NMO00794.1"/>
    </source>
</evidence>
<keyword evidence="2" id="KW-1185">Reference proteome</keyword>
<proteinExistence type="predicted"/>
<dbReference type="Proteomes" id="UP000550729">
    <property type="component" value="Unassembled WGS sequence"/>
</dbReference>
<sequence>MTRSWLLGAAGGVMLASIVGDVPIWLILVAAALIAWDVATIAAKALVQ</sequence>
<name>A0A848KP24_9ACTN</name>
<protein>
    <submittedName>
        <fullName evidence="1">Uncharacterized protein</fullName>
    </submittedName>
</protein>
<dbReference type="EMBL" id="JABBNB010000005">
    <property type="protein sequence ID" value="NMO00794.1"/>
    <property type="molecule type" value="Genomic_DNA"/>
</dbReference>
<organism evidence="1 2">
    <name type="scientific">Gordonia asplenii</name>
    <dbReference type="NCBI Taxonomy" id="2725283"/>
    <lineage>
        <taxon>Bacteria</taxon>
        <taxon>Bacillati</taxon>
        <taxon>Actinomycetota</taxon>
        <taxon>Actinomycetes</taxon>
        <taxon>Mycobacteriales</taxon>
        <taxon>Gordoniaceae</taxon>
        <taxon>Gordonia</taxon>
    </lineage>
</organism>
<dbReference type="AlphaFoldDB" id="A0A848KP24"/>
<dbReference type="RefSeq" id="WP_170193302.1">
    <property type="nucleotide sequence ID" value="NZ_JABBNB010000005.1"/>
</dbReference>
<comment type="caution">
    <text evidence="1">The sequence shown here is derived from an EMBL/GenBank/DDBJ whole genome shotgun (WGS) entry which is preliminary data.</text>
</comment>
<reference evidence="1 2" key="1">
    <citation type="submission" date="2020-04" db="EMBL/GenBank/DDBJ databases">
        <title>Gordonia sp. nov. TBRC 11910.</title>
        <authorList>
            <person name="Suriyachadkun C."/>
        </authorList>
    </citation>
    <scope>NUCLEOTIDE SEQUENCE [LARGE SCALE GENOMIC DNA]</scope>
    <source>
        <strain evidence="1 2">TBRC 11910</strain>
    </source>
</reference>
<gene>
    <name evidence="1" type="ORF">HH308_06155</name>
</gene>